<name>X1L8V6_9ZZZZ</name>
<dbReference type="AlphaFoldDB" id="X1L8V6"/>
<comment type="caution">
    <text evidence="1">The sequence shown here is derived from an EMBL/GenBank/DDBJ whole genome shotgun (WGS) entry which is preliminary data.</text>
</comment>
<accession>X1L8V6</accession>
<proteinExistence type="predicted"/>
<evidence type="ECO:0000313" key="1">
    <source>
        <dbReference type="EMBL" id="GAI02311.1"/>
    </source>
</evidence>
<gene>
    <name evidence="1" type="ORF">S06H3_22614</name>
</gene>
<organism evidence="1">
    <name type="scientific">marine sediment metagenome</name>
    <dbReference type="NCBI Taxonomy" id="412755"/>
    <lineage>
        <taxon>unclassified sequences</taxon>
        <taxon>metagenomes</taxon>
        <taxon>ecological metagenomes</taxon>
    </lineage>
</organism>
<dbReference type="EMBL" id="BARV01012120">
    <property type="protein sequence ID" value="GAI02311.1"/>
    <property type="molecule type" value="Genomic_DNA"/>
</dbReference>
<feature type="non-terminal residue" evidence="1">
    <location>
        <position position="35"/>
    </location>
</feature>
<protein>
    <submittedName>
        <fullName evidence="1">Uncharacterized protein</fullName>
    </submittedName>
</protein>
<reference evidence="1" key="1">
    <citation type="journal article" date="2014" name="Front. Microbiol.">
        <title>High frequency of phylogenetically diverse reductive dehalogenase-homologous genes in deep subseafloor sedimentary metagenomes.</title>
        <authorList>
            <person name="Kawai M."/>
            <person name="Futagami T."/>
            <person name="Toyoda A."/>
            <person name="Takaki Y."/>
            <person name="Nishi S."/>
            <person name="Hori S."/>
            <person name="Arai W."/>
            <person name="Tsubouchi T."/>
            <person name="Morono Y."/>
            <person name="Uchiyama I."/>
            <person name="Ito T."/>
            <person name="Fujiyama A."/>
            <person name="Inagaki F."/>
            <person name="Takami H."/>
        </authorList>
    </citation>
    <scope>NUCLEOTIDE SEQUENCE</scope>
    <source>
        <strain evidence="1">Expedition CK06-06</strain>
    </source>
</reference>
<sequence>MTGHVGAGDADLVLPGSKRRGSVSIIVAAAGIVFA</sequence>